<dbReference type="Gene3D" id="3.30.70.330">
    <property type="match status" value="1"/>
</dbReference>
<feature type="domain" description="RRM" evidence="4">
    <location>
        <begin position="92"/>
        <end position="168"/>
    </location>
</feature>
<feature type="region of interest" description="Disordered" evidence="3">
    <location>
        <begin position="175"/>
        <end position="234"/>
    </location>
</feature>
<dbReference type="AlphaFoldDB" id="A0A0P0EU81"/>
<feature type="compositionally biased region" description="Low complexity" evidence="3">
    <location>
        <begin position="189"/>
        <end position="199"/>
    </location>
</feature>
<evidence type="ECO:0000259" key="4">
    <source>
        <dbReference type="PROSITE" id="PS50102"/>
    </source>
</evidence>
<dbReference type="EMBL" id="KT318175">
    <property type="protein sequence ID" value="ALJ33578.1"/>
    <property type="molecule type" value="mRNA"/>
</dbReference>
<proteinExistence type="evidence at transcript level"/>
<evidence type="ECO:0000256" key="2">
    <source>
        <dbReference type="PROSITE-ProRule" id="PRU00176"/>
    </source>
</evidence>
<sequence>MVAQNSGKAKLESSSPAMTAEHTTLTRMNSLNKNFKNLTIQPPRNDDMKCQCAHYFNTECMTDPLLSSENIPSTVKSVSPDSSCTFGTHYPNRIFVGHLPGKANATDLADFFRTYGTVLEGKVVLDSFGRSRRFGFVTFATQDDVQKVLSKCPFFFKGKKINVGPAVKKMFGAEFSPPTSPLGGGGAQTTETGSELSSSEVEDKESSTSTIVTVPPVNEPKDPTSPNTPKSGNVWLKVNAKPKISPKKETHTTKPMYHPSHHFVYPTVTSTPPVQSHISPYQQAGAGNMQFYYPPVYTTNQPFNYQGPYYTQSPVPYYENGQAYFLKPVTNYGAPQTMYLPGSLTVA</sequence>
<dbReference type="GO" id="GO:0003723">
    <property type="term" value="F:RNA binding"/>
    <property type="evidence" value="ECO:0007669"/>
    <property type="project" value="UniProtKB-UniRule"/>
</dbReference>
<feature type="region of interest" description="Disordered" evidence="3">
    <location>
        <begin position="1"/>
        <end position="21"/>
    </location>
</feature>
<dbReference type="SMART" id="SM00360">
    <property type="entry name" value="RRM"/>
    <property type="match status" value="1"/>
</dbReference>
<accession>A0A0P0EU81</accession>
<keyword evidence="1 2" id="KW-0694">RNA-binding</keyword>
<organism evidence="5">
    <name type="scientific">Clytia hemisphaerica</name>
    <dbReference type="NCBI Taxonomy" id="252671"/>
    <lineage>
        <taxon>Eukaryota</taxon>
        <taxon>Metazoa</taxon>
        <taxon>Cnidaria</taxon>
        <taxon>Hydrozoa</taxon>
        <taxon>Hydroidolina</taxon>
        <taxon>Leptothecata</taxon>
        <taxon>Obeliida</taxon>
        <taxon>Clytiidae</taxon>
        <taxon>Clytia</taxon>
    </lineage>
</organism>
<dbReference type="PANTHER" id="PTHR11176:SF57">
    <property type="entry name" value="PROTEIN BOULE"/>
    <property type="match status" value="1"/>
</dbReference>
<dbReference type="InterPro" id="IPR012677">
    <property type="entry name" value="Nucleotide-bd_a/b_plait_sf"/>
</dbReference>
<dbReference type="Pfam" id="PF00076">
    <property type="entry name" value="RRM_1"/>
    <property type="match status" value="1"/>
</dbReference>
<dbReference type="PANTHER" id="PTHR11176">
    <property type="entry name" value="BOULE-RELATED"/>
    <property type="match status" value="1"/>
</dbReference>
<protein>
    <submittedName>
        <fullName evidence="5">Boule-like 1c</fullName>
    </submittedName>
</protein>
<dbReference type="PROSITE" id="PS50102">
    <property type="entry name" value="RRM"/>
    <property type="match status" value="1"/>
</dbReference>
<evidence type="ECO:0000256" key="1">
    <source>
        <dbReference type="ARBA" id="ARBA00022884"/>
    </source>
</evidence>
<evidence type="ECO:0000313" key="5">
    <source>
        <dbReference type="EMBL" id="ALJ33578.1"/>
    </source>
</evidence>
<dbReference type="InterPro" id="IPR035979">
    <property type="entry name" value="RBD_domain_sf"/>
</dbReference>
<name>A0A0P0EU81_9CNID</name>
<reference evidence="5" key="1">
    <citation type="submission" date="2015-07" db="EMBL/GenBank/DDBJ databases">
        <title>Wnt signalling and multipotent stem cell formation and differenciation in the hydrozoan Clytia hemisphaerica.</title>
        <authorList>
            <person name="Ruggiero A."/>
            <person name="Lapebie P."/>
            <person name="Barreau C."/>
            <person name="Houliston E."/>
        </authorList>
    </citation>
    <scope>NUCLEOTIDE SEQUENCE</scope>
</reference>
<evidence type="ECO:0000256" key="3">
    <source>
        <dbReference type="SAM" id="MobiDB-lite"/>
    </source>
</evidence>
<dbReference type="InterPro" id="IPR000504">
    <property type="entry name" value="RRM_dom"/>
</dbReference>
<dbReference type="SUPFAM" id="SSF54928">
    <property type="entry name" value="RNA-binding domain, RBD"/>
    <property type="match status" value="1"/>
</dbReference>